<keyword evidence="12 15" id="KW-0511">Multifunctional enzyme</keyword>
<dbReference type="FunFam" id="1.10.8.50:FF:000003">
    <property type="entry name" value="Formamidopyrimidine-DNA glycosylase"/>
    <property type="match status" value="1"/>
</dbReference>
<feature type="binding site" evidence="15">
    <location>
        <position position="117"/>
    </location>
    <ligand>
        <name>DNA</name>
        <dbReference type="ChEBI" id="CHEBI:16991"/>
    </ligand>
</feature>
<dbReference type="PANTHER" id="PTHR22993">
    <property type="entry name" value="FORMAMIDOPYRIMIDINE-DNA GLYCOSYLASE"/>
    <property type="match status" value="1"/>
</dbReference>
<dbReference type="AlphaFoldDB" id="A0A198UMQ7"/>
<evidence type="ECO:0000256" key="7">
    <source>
        <dbReference type="ARBA" id="ARBA00022801"/>
    </source>
</evidence>
<dbReference type="InterPro" id="IPR000214">
    <property type="entry name" value="Znf_DNA_glyclase/AP_lyase"/>
</dbReference>
<keyword evidence="10 15" id="KW-0234">DNA repair</keyword>
<evidence type="ECO:0000256" key="6">
    <source>
        <dbReference type="ARBA" id="ARBA00022771"/>
    </source>
</evidence>
<accession>A0A198UMQ7</accession>
<feature type="active site" description="Proton donor; for beta-elimination activity" evidence="15">
    <location>
        <position position="56"/>
    </location>
</feature>
<comment type="cofactor">
    <cofactor evidence="15">
        <name>Zn(2+)</name>
        <dbReference type="ChEBI" id="CHEBI:29105"/>
    </cofactor>
    <text evidence="15">Binds 1 zinc ion per subunit.</text>
</comment>
<evidence type="ECO:0000259" key="17">
    <source>
        <dbReference type="PROSITE" id="PS51068"/>
    </source>
</evidence>
<dbReference type="PROSITE" id="PS51068">
    <property type="entry name" value="FPG_CAT"/>
    <property type="match status" value="1"/>
</dbReference>
<dbReference type="Pfam" id="PF01149">
    <property type="entry name" value="Fapy_DNA_glyco"/>
    <property type="match status" value="1"/>
</dbReference>
<feature type="active site" description="Proton donor; for delta-elimination activity" evidence="15">
    <location>
        <position position="281"/>
    </location>
</feature>
<dbReference type="SMART" id="SM01232">
    <property type="entry name" value="H2TH"/>
    <property type="match status" value="1"/>
</dbReference>
<dbReference type="HAMAP" id="MF_00103">
    <property type="entry name" value="Fapy_DNA_glycosyl"/>
    <property type="match status" value="1"/>
</dbReference>
<keyword evidence="5 15" id="KW-0227">DNA damage</keyword>
<evidence type="ECO:0000256" key="3">
    <source>
        <dbReference type="ARBA" id="ARBA00011245"/>
    </source>
</evidence>
<dbReference type="SUPFAM" id="SSF46946">
    <property type="entry name" value="S13-like H2TH domain"/>
    <property type="match status" value="1"/>
</dbReference>
<dbReference type="InterPro" id="IPR010979">
    <property type="entry name" value="Ribosomal_uS13-like_H2TH"/>
</dbReference>
<evidence type="ECO:0000256" key="13">
    <source>
        <dbReference type="ARBA" id="ARBA00023295"/>
    </source>
</evidence>
<dbReference type="GO" id="GO:0034039">
    <property type="term" value="F:8-oxo-7,8-dihydroguanine DNA N-glycosylase activity"/>
    <property type="evidence" value="ECO:0007669"/>
    <property type="project" value="TreeGrafter"/>
</dbReference>
<keyword evidence="9 15" id="KW-0238">DNA-binding</keyword>
<dbReference type="GO" id="GO:0140078">
    <property type="term" value="F:class I DNA-(apurinic or apyrimidinic site) endonuclease activity"/>
    <property type="evidence" value="ECO:0007669"/>
    <property type="project" value="UniProtKB-EC"/>
</dbReference>
<dbReference type="InterPro" id="IPR035937">
    <property type="entry name" value="FPG_N"/>
</dbReference>
<dbReference type="InterPro" id="IPR015886">
    <property type="entry name" value="H2TH_FPG"/>
</dbReference>
<protein>
    <recommendedName>
        <fullName evidence="15">Formamidopyrimidine-DNA glycosylase</fullName>
        <shortName evidence="15">Fapy-DNA glycosylase</shortName>
        <ecNumber evidence="15">3.2.2.23</ecNumber>
    </recommendedName>
    <alternativeName>
        <fullName evidence="15">DNA-(apurinic or apyrimidinic site) lyase MutM</fullName>
        <shortName evidence="15">AP lyase MutM</shortName>
        <ecNumber evidence="15">4.2.99.18</ecNumber>
    </alternativeName>
</protein>
<keyword evidence="8 15" id="KW-0862">Zinc</keyword>
<keyword evidence="6 15" id="KW-0863">Zinc-finger</keyword>
<dbReference type="Pfam" id="PF06827">
    <property type="entry name" value="zf-FPG_IleRS"/>
    <property type="match status" value="1"/>
</dbReference>
<dbReference type="PANTHER" id="PTHR22993:SF9">
    <property type="entry name" value="FORMAMIDOPYRIMIDINE-DNA GLYCOSYLASE"/>
    <property type="match status" value="1"/>
</dbReference>
<evidence type="ECO:0000256" key="11">
    <source>
        <dbReference type="ARBA" id="ARBA00023239"/>
    </source>
</evidence>
<gene>
    <name evidence="15" type="primary">mutM</name>
    <name evidence="15" type="synonym">fpg</name>
    <name evidence="18" type="ORF">AO384_0459</name>
</gene>
<dbReference type="PROSITE" id="PS51066">
    <property type="entry name" value="ZF_FPG_2"/>
    <property type="match status" value="1"/>
</dbReference>
<dbReference type="InterPro" id="IPR010663">
    <property type="entry name" value="Znf_FPG/IleRS"/>
</dbReference>
<comment type="catalytic activity">
    <reaction evidence="14 15">
        <text>2'-deoxyribonucleotide-(2'-deoxyribose 5'-phosphate)-2'-deoxyribonucleotide-DNA = a 3'-end 2'-deoxyribonucleotide-(2,3-dehydro-2,3-deoxyribose 5'-phosphate)-DNA + a 5'-end 5'-phospho-2'-deoxyribonucleoside-DNA + H(+)</text>
        <dbReference type="Rhea" id="RHEA:66592"/>
        <dbReference type="Rhea" id="RHEA-COMP:13180"/>
        <dbReference type="Rhea" id="RHEA-COMP:16897"/>
        <dbReference type="Rhea" id="RHEA-COMP:17067"/>
        <dbReference type="ChEBI" id="CHEBI:15378"/>
        <dbReference type="ChEBI" id="CHEBI:136412"/>
        <dbReference type="ChEBI" id="CHEBI:157695"/>
        <dbReference type="ChEBI" id="CHEBI:167181"/>
        <dbReference type="EC" id="4.2.99.18"/>
    </reaction>
</comment>
<keyword evidence="13 15" id="KW-0326">Glycosidase</keyword>
<dbReference type="RefSeq" id="WP_064610037.1">
    <property type="nucleotide sequence ID" value="NZ_LXHB01000021.1"/>
</dbReference>
<evidence type="ECO:0000256" key="10">
    <source>
        <dbReference type="ARBA" id="ARBA00023204"/>
    </source>
</evidence>
<evidence type="ECO:0000256" key="12">
    <source>
        <dbReference type="ARBA" id="ARBA00023268"/>
    </source>
</evidence>
<dbReference type="EC" id="3.2.2.23" evidence="15"/>
<evidence type="ECO:0000256" key="14">
    <source>
        <dbReference type="ARBA" id="ARBA00044632"/>
    </source>
</evidence>
<evidence type="ECO:0000256" key="4">
    <source>
        <dbReference type="ARBA" id="ARBA00022723"/>
    </source>
</evidence>
<reference evidence="18 19" key="1">
    <citation type="journal article" date="2016" name="Genome Biol. Evol.">
        <title>Comparative Genomic Analyses of the Moraxella catarrhalis Serosensitive and Seroresistant Lineages Demonstrate Their Independent Evolution.</title>
        <authorList>
            <person name="Earl J.P."/>
            <person name="de Vries S.P."/>
            <person name="Ahmed A."/>
            <person name="Powell E."/>
            <person name="Schultz M.P."/>
            <person name="Hermans P.W."/>
            <person name="Hill D.J."/>
            <person name="Zhou Z."/>
            <person name="Constantinidou C.I."/>
            <person name="Hu F.Z."/>
            <person name="Bootsma H.J."/>
            <person name="Ehrlich G.D."/>
        </authorList>
    </citation>
    <scope>NUCLEOTIDE SEQUENCE [LARGE SCALE GENOMIC DNA]</scope>
    <source>
        <strain evidence="18 19">Z7542</strain>
    </source>
</reference>
<dbReference type="eggNOG" id="COG0266">
    <property type="taxonomic scope" value="Bacteria"/>
</dbReference>
<dbReference type="OrthoDB" id="9800855at2"/>
<keyword evidence="4 15" id="KW-0479">Metal-binding</keyword>
<keyword evidence="7 15" id="KW-0378">Hydrolase</keyword>
<feature type="active site" description="Proton donor" evidence="15">
    <location>
        <position position="3"/>
    </location>
</feature>
<dbReference type="InterPro" id="IPR012319">
    <property type="entry name" value="FPG_cat"/>
</dbReference>
<comment type="caution">
    <text evidence="18">The sequence shown here is derived from an EMBL/GenBank/DDBJ whole genome shotgun (WGS) entry which is preliminary data.</text>
</comment>
<dbReference type="InterPro" id="IPR020629">
    <property type="entry name" value="FPG_Glyclase"/>
</dbReference>
<dbReference type="SUPFAM" id="SSF81624">
    <property type="entry name" value="N-terminal domain of MutM-like DNA repair proteins"/>
    <property type="match status" value="1"/>
</dbReference>
<dbReference type="EC" id="4.2.99.18" evidence="15"/>
<dbReference type="SMART" id="SM00898">
    <property type="entry name" value="Fapy_DNA_glyco"/>
    <property type="match status" value="1"/>
</dbReference>
<organism evidence="18 19">
    <name type="scientific">Moraxella catarrhalis</name>
    <name type="common">Branhamella catarrhalis</name>
    <dbReference type="NCBI Taxonomy" id="480"/>
    <lineage>
        <taxon>Bacteria</taxon>
        <taxon>Pseudomonadati</taxon>
        <taxon>Pseudomonadota</taxon>
        <taxon>Gammaproteobacteria</taxon>
        <taxon>Moraxellales</taxon>
        <taxon>Moraxellaceae</taxon>
        <taxon>Moraxella</taxon>
    </lineage>
</organism>
<comment type="similarity">
    <text evidence="2 15">Belongs to the FPG family.</text>
</comment>
<feature type="domain" description="Formamidopyrimidine-DNA glycosylase catalytic" evidence="17">
    <location>
        <begin position="2"/>
        <end position="120"/>
    </location>
</feature>
<comment type="subunit">
    <text evidence="3 15">Monomer.</text>
</comment>
<dbReference type="NCBIfam" id="TIGR00577">
    <property type="entry name" value="fpg"/>
    <property type="match status" value="1"/>
</dbReference>
<name>A0A198UMQ7_MORCA</name>
<evidence type="ECO:0000259" key="16">
    <source>
        <dbReference type="PROSITE" id="PS51066"/>
    </source>
</evidence>
<dbReference type="Proteomes" id="UP000078228">
    <property type="component" value="Unassembled WGS sequence"/>
</dbReference>
<evidence type="ECO:0000313" key="19">
    <source>
        <dbReference type="Proteomes" id="UP000078228"/>
    </source>
</evidence>
<dbReference type="CDD" id="cd08966">
    <property type="entry name" value="EcFpg-like_N"/>
    <property type="match status" value="1"/>
</dbReference>
<evidence type="ECO:0000256" key="5">
    <source>
        <dbReference type="ARBA" id="ARBA00022763"/>
    </source>
</evidence>
<keyword evidence="11 15" id="KW-0456">Lyase</keyword>
<sequence length="302" mass="34239">MPELPEVETTKLSLEPLIGQTVTCVQVRHPRLRYDIAKDLDSLVGFVLTKLQRRAKYLLLDFYHAHDSRQKTLLIHLGMSGSLQQHIDEPPRKHDHVLIDFTDSHGKIITLHYHDPRRFGMILWLVNDDYIDQPNTYARFLANLGPEPLSDDFDANYLIRYIMRPKSHQKPLNKPIKSLIMDQSVVVGVGNIYAAESLFLSGIHPLTPAYLVHEDKLVRLTHHIKQILARAIAQGGSTLRDFTVGGGKTGYFQQTLLVYGRQGESCTTCGSLLENIKISGRASVYCPNCQPYHDYNNPSSNN</sequence>
<keyword evidence="19" id="KW-1185">Reference proteome</keyword>
<feature type="domain" description="FPG-type" evidence="16">
    <location>
        <begin position="257"/>
        <end position="291"/>
    </location>
</feature>
<dbReference type="EMBL" id="LXHC01000005">
    <property type="protein sequence ID" value="OAU97773.1"/>
    <property type="molecule type" value="Genomic_DNA"/>
</dbReference>
<proteinExistence type="inferred from homology"/>
<dbReference type="Gene3D" id="3.20.190.10">
    <property type="entry name" value="MutM-like, N-terminal"/>
    <property type="match status" value="1"/>
</dbReference>
<evidence type="ECO:0000256" key="15">
    <source>
        <dbReference type="HAMAP-Rule" id="MF_00103"/>
    </source>
</evidence>
<dbReference type="Pfam" id="PF06831">
    <property type="entry name" value="H2TH"/>
    <property type="match status" value="1"/>
</dbReference>
<dbReference type="GO" id="GO:0008270">
    <property type="term" value="F:zinc ion binding"/>
    <property type="evidence" value="ECO:0007669"/>
    <property type="project" value="UniProtKB-UniRule"/>
</dbReference>
<evidence type="ECO:0000256" key="1">
    <source>
        <dbReference type="ARBA" id="ARBA00001668"/>
    </source>
</evidence>
<comment type="function">
    <text evidence="15">Involved in base excision repair of DNA damaged by oxidation or by mutagenic agents. Acts as DNA glycosylase that recognizes and removes damaged bases. Has a preference for oxidized purines, such as 7,8-dihydro-8-oxoguanine (8-oxoG). Has AP (apurinic/apyrimidinic) lyase activity and introduces nicks in the DNA strand. Cleaves the DNA backbone by beta-delta elimination to generate a single-strand break at the site of the removed base with both 3'- and 5'-phosphates.</text>
</comment>
<dbReference type="PATRIC" id="fig|480.237.peg.614"/>
<dbReference type="InterPro" id="IPR015887">
    <property type="entry name" value="DNA_glyclase_Znf_dom_DNA_BS"/>
</dbReference>
<dbReference type="SUPFAM" id="SSF57716">
    <property type="entry name" value="Glucocorticoid receptor-like (DNA-binding domain)"/>
    <property type="match status" value="1"/>
</dbReference>
<dbReference type="Gene3D" id="1.10.8.50">
    <property type="match status" value="1"/>
</dbReference>
<dbReference type="GO" id="GO:0003684">
    <property type="term" value="F:damaged DNA binding"/>
    <property type="evidence" value="ECO:0007669"/>
    <property type="project" value="InterPro"/>
</dbReference>
<evidence type="ECO:0000256" key="8">
    <source>
        <dbReference type="ARBA" id="ARBA00022833"/>
    </source>
</evidence>
<feature type="binding site" evidence="15">
    <location>
        <position position="94"/>
    </location>
    <ligand>
        <name>DNA</name>
        <dbReference type="ChEBI" id="CHEBI:16991"/>
    </ligand>
</feature>
<evidence type="ECO:0000256" key="9">
    <source>
        <dbReference type="ARBA" id="ARBA00023125"/>
    </source>
</evidence>
<evidence type="ECO:0000313" key="18">
    <source>
        <dbReference type="EMBL" id="OAU97773.1"/>
    </source>
</evidence>
<feature type="active site" description="Schiff-base intermediate with DNA" evidence="15">
    <location>
        <position position="2"/>
    </location>
</feature>
<comment type="caution">
    <text evidence="15">Lacks conserved residue(s) required for the propagation of feature annotation.</text>
</comment>
<dbReference type="GO" id="GO:0006284">
    <property type="term" value="P:base-excision repair"/>
    <property type="evidence" value="ECO:0007669"/>
    <property type="project" value="InterPro"/>
</dbReference>
<comment type="catalytic activity">
    <reaction evidence="1 15">
        <text>Hydrolysis of DNA containing ring-opened 7-methylguanine residues, releasing 2,6-diamino-4-hydroxy-5-(N-methyl)formamidopyrimidine.</text>
        <dbReference type="EC" id="3.2.2.23"/>
    </reaction>
</comment>
<dbReference type="NCBIfam" id="NF002211">
    <property type="entry name" value="PRK01103.1"/>
    <property type="match status" value="1"/>
</dbReference>
<dbReference type="PROSITE" id="PS01242">
    <property type="entry name" value="ZF_FPG_1"/>
    <property type="match status" value="1"/>
</dbReference>
<evidence type="ECO:0000256" key="2">
    <source>
        <dbReference type="ARBA" id="ARBA00009409"/>
    </source>
</evidence>